<comment type="caution">
    <text evidence="1">The sequence shown here is derived from an EMBL/GenBank/DDBJ whole genome shotgun (WGS) entry which is preliminary data.</text>
</comment>
<evidence type="ECO:0000313" key="1">
    <source>
        <dbReference type="EMBL" id="GFT09690.1"/>
    </source>
</evidence>
<keyword evidence="2" id="KW-1185">Reference proteome</keyword>
<reference evidence="1" key="1">
    <citation type="submission" date="2020-08" db="EMBL/GenBank/DDBJ databases">
        <title>Multicomponent nature underlies the extraordinary mechanical properties of spider dragline silk.</title>
        <authorList>
            <person name="Kono N."/>
            <person name="Nakamura H."/>
            <person name="Mori M."/>
            <person name="Yoshida Y."/>
            <person name="Ohtoshi R."/>
            <person name="Malay A.D."/>
            <person name="Moran D.A.P."/>
            <person name="Tomita M."/>
            <person name="Numata K."/>
            <person name="Arakawa K."/>
        </authorList>
    </citation>
    <scope>NUCLEOTIDE SEQUENCE</scope>
</reference>
<gene>
    <name evidence="1" type="ORF">NPIL_296911</name>
</gene>
<dbReference type="AlphaFoldDB" id="A0A8X6THN4"/>
<name>A0A8X6THN4_NEPPI</name>
<proteinExistence type="predicted"/>
<sequence length="101" mass="10606">MSGDVSSSHEFETGSTEDIPSAAGLMFVESIKAHSNDMVGGLRHLTEKIDSFKYLSSLGVVARLRLCPGPGPALPVSKKQFQILEITLCVTPVASATSASV</sequence>
<protein>
    <submittedName>
        <fullName evidence="1">Uncharacterized protein</fullName>
    </submittedName>
</protein>
<dbReference type="EMBL" id="BMAW01057229">
    <property type="protein sequence ID" value="GFT09690.1"/>
    <property type="molecule type" value="Genomic_DNA"/>
</dbReference>
<organism evidence="1 2">
    <name type="scientific">Nephila pilipes</name>
    <name type="common">Giant wood spider</name>
    <name type="synonym">Nephila maculata</name>
    <dbReference type="NCBI Taxonomy" id="299642"/>
    <lineage>
        <taxon>Eukaryota</taxon>
        <taxon>Metazoa</taxon>
        <taxon>Ecdysozoa</taxon>
        <taxon>Arthropoda</taxon>
        <taxon>Chelicerata</taxon>
        <taxon>Arachnida</taxon>
        <taxon>Araneae</taxon>
        <taxon>Araneomorphae</taxon>
        <taxon>Entelegynae</taxon>
        <taxon>Araneoidea</taxon>
        <taxon>Nephilidae</taxon>
        <taxon>Nephila</taxon>
    </lineage>
</organism>
<evidence type="ECO:0000313" key="2">
    <source>
        <dbReference type="Proteomes" id="UP000887013"/>
    </source>
</evidence>
<accession>A0A8X6THN4</accession>
<dbReference type="Proteomes" id="UP000887013">
    <property type="component" value="Unassembled WGS sequence"/>
</dbReference>